<dbReference type="SMART" id="SM00530">
    <property type="entry name" value="HTH_XRE"/>
    <property type="match status" value="1"/>
</dbReference>
<evidence type="ECO:0000259" key="1">
    <source>
        <dbReference type="PROSITE" id="PS50943"/>
    </source>
</evidence>
<dbReference type="SUPFAM" id="SSF47413">
    <property type="entry name" value="lambda repressor-like DNA-binding domains"/>
    <property type="match status" value="1"/>
</dbReference>
<dbReference type="RefSeq" id="WP_111214421.1">
    <property type="nucleotide sequence ID" value="NZ_POTY01000081.1"/>
</dbReference>
<dbReference type="Pfam" id="PF13560">
    <property type="entry name" value="HTH_31"/>
    <property type="match status" value="1"/>
</dbReference>
<name>A0A2W2E0T5_9ACTN</name>
<dbReference type="Gene3D" id="1.10.260.40">
    <property type="entry name" value="lambda repressor-like DNA-binding domains"/>
    <property type="match status" value="1"/>
</dbReference>
<dbReference type="Proteomes" id="UP000248924">
    <property type="component" value="Unassembled WGS sequence"/>
</dbReference>
<dbReference type="GO" id="GO:0003677">
    <property type="term" value="F:DNA binding"/>
    <property type="evidence" value="ECO:0007669"/>
    <property type="project" value="InterPro"/>
</dbReference>
<evidence type="ECO:0000313" key="3">
    <source>
        <dbReference type="Proteomes" id="UP000248924"/>
    </source>
</evidence>
<protein>
    <recommendedName>
        <fullName evidence="1">HTH cro/C1-type domain-containing protein</fullName>
    </recommendedName>
</protein>
<evidence type="ECO:0000313" key="2">
    <source>
        <dbReference type="EMBL" id="PZG17826.1"/>
    </source>
</evidence>
<dbReference type="InterPro" id="IPR001387">
    <property type="entry name" value="Cro/C1-type_HTH"/>
</dbReference>
<dbReference type="PROSITE" id="PS50943">
    <property type="entry name" value="HTH_CROC1"/>
    <property type="match status" value="1"/>
</dbReference>
<feature type="domain" description="HTH cro/C1-type" evidence="1">
    <location>
        <begin position="7"/>
        <end position="63"/>
    </location>
</feature>
<dbReference type="Gene3D" id="1.25.40.10">
    <property type="entry name" value="Tetratricopeptide repeat domain"/>
    <property type="match status" value="1"/>
</dbReference>
<dbReference type="SUPFAM" id="SSF48452">
    <property type="entry name" value="TPR-like"/>
    <property type="match status" value="1"/>
</dbReference>
<dbReference type="EMBL" id="POTY01000081">
    <property type="protein sequence ID" value="PZG17826.1"/>
    <property type="molecule type" value="Genomic_DNA"/>
</dbReference>
<gene>
    <name evidence="2" type="ORF">C1I95_14815</name>
</gene>
<keyword evidence="3" id="KW-1185">Reference proteome</keyword>
<reference evidence="2 3" key="1">
    <citation type="submission" date="2018-01" db="EMBL/GenBank/DDBJ databases">
        <title>Draft genome sequence of Jishengella sp. NA12.</title>
        <authorList>
            <person name="Sahin N."/>
            <person name="Ay H."/>
            <person name="Saygin H."/>
        </authorList>
    </citation>
    <scope>NUCLEOTIDE SEQUENCE [LARGE SCALE GENOMIC DNA]</scope>
    <source>
        <strain evidence="2 3">NA12</strain>
    </source>
</reference>
<dbReference type="CDD" id="cd00093">
    <property type="entry name" value="HTH_XRE"/>
    <property type="match status" value="1"/>
</dbReference>
<organism evidence="2 3">
    <name type="scientific">Micromonospora craterilacus</name>
    <dbReference type="NCBI Taxonomy" id="1655439"/>
    <lineage>
        <taxon>Bacteria</taxon>
        <taxon>Bacillati</taxon>
        <taxon>Actinomycetota</taxon>
        <taxon>Actinomycetes</taxon>
        <taxon>Micromonosporales</taxon>
        <taxon>Micromonosporaceae</taxon>
        <taxon>Micromonospora</taxon>
    </lineage>
</organism>
<dbReference type="InterPro" id="IPR011990">
    <property type="entry name" value="TPR-like_helical_dom_sf"/>
</dbReference>
<dbReference type="AlphaFoldDB" id="A0A2W2E0T5"/>
<proteinExistence type="predicted"/>
<sequence length="394" mass="43091">MPPNKRIKYYRTRRRLTQVAAAQLVGKSLGAWRKWERGERSPSTLADWLEIARVLGVRDLSALTGLPLGVLPDDPAEHESVAPLRAAMTAYRPAVDQPPGVAELVASVRLAWTTWHQSRQRYTFTGPVLPGLVHSARAAVAAYDGTARRDAQRAASDLYLLIRAYCKKVGAHDLAAVAADRAMTAAYEADDPAYLAASAWNLGQVLSSRGHAEESVEVCREAIADLERAAGVDPVQLSALGGLHLLAAVQYARLRDERGALHALDRADELATRTGETQHRFIFFGSVNVGIHRAAVALELSRPGEALRIGEQVDAGLSPSIERRHSHLLHMARAYVTKRQDFAGIHMLLRADSESPEDSGLNLLMRGTVRELLARETPTTRADVRRLAERVGIV</sequence>
<dbReference type="OrthoDB" id="3504495at2"/>
<dbReference type="InterPro" id="IPR010982">
    <property type="entry name" value="Lambda_DNA-bd_dom_sf"/>
</dbReference>
<comment type="caution">
    <text evidence="2">The sequence shown here is derived from an EMBL/GenBank/DDBJ whole genome shotgun (WGS) entry which is preliminary data.</text>
</comment>
<accession>A0A2W2E0T5</accession>